<feature type="compositionally biased region" description="Low complexity" evidence="1">
    <location>
        <begin position="622"/>
        <end position="632"/>
    </location>
</feature>
<feature type="compositionally biased region" description="Basic and acidic residues" evidence="1">
    <location>
        <begin position="258"/>
        <end position="273"/>
    </location>
</feature>
<feature type="compositionally biased region" description="Polar residues" evidence="1">
    <location>
        <begin position="542"/>
        <end position="552"/>
    </location>
</feature>
<feature type="compositionally biased region" description="Basic and acidic residues" evidence="1">
    <location>
        <begin position="403"/>
        <end position="414"/>
    </location>
</feature>
<feature type="compositionally biased region" description="Polar residues" evidence="1">
    <location>
        <begin position="111"/>
        <end position="121"/>
    </location>
</feature>
<feature type="region of interest" description="Disordered" evidence="1">
    <location>
        <begin position="145"/>
        <end position="290"/>
    </location>
</feature>
<dbReference type="EMBL" id="JAVEPI010000002">
    <property type="protein sequence ID" value="KAK1443253.1"/>
    <property type="molecule type" value="Genomic_DNA"/>
</dbReference>
<dbReference type="AlphaFoldDB" id="A0AAD8PDC5"/>
<feature type="region of interest" description="Disordered" evidence="1">
    <location>
        <begin position="303"/>
        <end position="953"/>
    </location>
</feature>
<sequence>MQSKNSSDAKATEQSTPTTFFSLGQRLLARSVKKTGISVSVHGIAVNINSQSVTAGSAWKSDNRINSTNVISRAIDDESFPDLRKSGSMEPKKLKDNFKTEENSFEKASNDKQQGSGKTSSYEFTGEKYLMPGLKGSFALGYRNFIGRGTQSDPPPPPPPPLQTPNGKSIGRNNERRSSDKQKHTGDASGSMANGPSNMRNKESGGIPQKDKEQQEQCSDKLVQGTSDEKFNSRPRRQHSQNYQKQGSGVNQHVNNHGLDRRLSRRSFDRTASEEPQSLRDASVVMNGTNGVHAGSPILVHCEPVKGSHKERQQAQGVSQNNKNSRIQGPQSPEQRASAEPQKSVEQNVHDRNGRNKGNRLQRSDSTRSNASYELNQRGDNRRTHVVSNHVKGTNHQRQAHPVRKDSTEIGSGDHEEEVDVGHSKQKINGKLRRSPLQTAASHEEKSYEEEPAIISKPQRVRNTKQQPSNELLLPYGDLDTGDKQARNKGATVTAKPKVVRIEKPRSPLLASRGSGAEYEEKPAEKENDVSLVNESEKQKLATPSKTTQEVTANDEAAAVPTGNQKSRNNRRQQKQSAVAEEKAPVPELKKQMSGQQKKVEPVAEEVEPVNQVQEQKKKGNASKNKANKQQQVEQGETDVVPSAKKMESKAGSKGNQKQKSVEQKQLTDVVEESEAPQKVLEQNASAKNEKNRLNKQKRADSFKSNDSAELQQKGDHRKTEAVPQRTNSSDKQLPPPTVQEDSVEKDEEVRPTSNKRNQRQKQRQQEAAAESPVEVKEKASEEEVKVTQTKQKQKANAKQRRSQEVAKEQSPELKSVTGSPGAANKKGGQKQLKKSRSSDHDQALESVKDLKPLSDEKPQQALEKQRSKDPVVATGGQEKGPKRAEKDQQQADKQEQVPVEAKEEGGSAKEAIENGNVPNEADATEQVSNVKTRRFFHKRKYYNNAKPSKTAK</sequence>
<name>A0AAD8PDC5_BABGI</name>
<keyword evidence="3" id="KW-1185">Reference proteome</keyword>
<evidence type="ECO:0000313" key="3">
    <source>
        <dbReference type="Proteomes" id="UP001230268"/>
    </source>
</evidence>
<feature type="compositionally biased region" description="Basic residues" evidence="1">
    <location>
        <begin position="932"/>
        <end position="942"/>
    </location>
</feature>
<feature type="compositionally biased region" description="Polar residues" evidence="1">
    <location>
        <begin position="314"/>
        <end position="335"/>
    </location>
</feature>
<accession>A0AAD8PDC5</accession>
<feature type="compositionally biased region" description="Basic and acidic residues" evidence="1">
    <location>
        <begin position="580"/>
        <end position="591"/>
    </location>
</feature>
<feature type="compositionally biased region" description="Basic and acidic residues" evidence="1">
    <location>
        <begin position="519"/>
        <end position="540"/>
    </location>
</feature>
<feature type="compositionally biased region" description="Basic residues" evidence="1">
    <location>
        <begin position="393"/>
        <end position="402"/>
    </location>
</feature>
<feature type="compositionally biased region" description="Basic and acidic residues" evidence="1">
    <location>
        <begin position="688"/>
        <end position="704"/>
    </location>
</feature>
<evidence type="ECO:0000313" key="2">
    <source>
        <dbReference type="EMBL" id="KAK1443253.1"/>
    </source>
</evidence>
<organism evidence="2 3">
    <name type="scientific">Babesia gibsoni</name>
    <dbReference type="NCBI Taxonomy" id="33632"/>
    <lineage>
        <taxon>Eukaryota</taxon>
        <taxon>Sar</taxon>
        <taxon>Alveolata</taxon>
        <taxon>Apicomplexa</taxon>
        <taxon>Aconoidasida</taxon>
        <taxon>Piroplasmida</taxon>
        <taxon>Babesiidae</taxon>
        <taxon>Babesia</taxon>
    </lineage>
</organism>
<feature type="compositionally biased region" description="Basic and acidic residues" evidence="1">
    <location>
        <begin position="303"/>
        <end position="313"/>
    </location>
</feature>
<dbReference type="Proteomes" id="UP001230268">
    <property type="component" value="Unassembled WGS sequence"/>
</dbReference>
<feature type="compositionally biased region" description="Basic and acidic residues" evidence="1">
    <location>
        <begin position="774"/>
        <end position="786"/>
    </location>
</feature>
<comment type="caution">
    <text evidence="2">The sequence shown here is derived from an EMBL/GenBank/DDBJ whole genome shotgun (WGS) entry which is preliminary data.</text>
</comment>
<gene>
    <name evidence="2" type="ORF">BgAZ_201290</name>
</gene>
<feature type="region of interest" description="Disordered" evidence="1">
    <location>
        <begin position="80"/>
        <end position="121"/>
    </location>
</feature>
<feature type="compositionally biased region" description="Basic and acidic residues" evidence="1">
    <location>
        <begin position="173"/>
        <end position="186"/>
    </location>
</feature>
<feature type="compositionally biased region" description="Basic residues" evidence="1">
    <location>
        <begin position="792"/>
        <end position="801"/>
    </location>
</feature>
<feature type="compositionally biased region" description="Basic and acidic residues" evidence="1">
    <location>
        <begin position="81"/>
        <end position="110"/>
    </location>
</feature>
<feature type="compositionally biased region" description="Polar residues" evidence="1">
    <location>
        <begin position="654"/>
        <end position="667"/>
    </location>
</feature>
<feature type="compositionally biased region" description="Pro residues" evidence="1">
    <location>
        <begin position="153"/>
        <end position="163"/>
    </location>
</feature>
<feature type="compositionally biased region" description="Basic residues" evidence="1">
    <location>
        <begin position="424"/>
        <end position="434"/>
    </location>
</feature>
<reference evidence="2" key="1">
    <citation type="submission" date="2023-08" db="EMBL/GenBank/DDBJ databases">
        <title>Draft sequence of the Babesia gibsoni genome.</title>
        <authorList>
            <person name="Yamagishi J.Y."/>
            <person name="Xuan X.X."/>
        </authorList>
    </citation>
    <scope>NUCLEOTIDE SEQUENCE</scope>
    <source>
        <strain evidence="2">Azabu</strain>
    </source>
</reference>
<evidence type="ECO:0000256" key="1">
    <source>
        <dbReference type="SAM" id="MobiDB-lite"/>
    </source>
</evidence>
<feature type="compositionally biased region" description="Basic and acidic residues" evidence="1">
    <location>
        <begin position="802"/>
        <end position="812"/>
    </location>
</feature>
<feature type="compositionally biased region" description="Basic and acidic residues" evidence="1">
    <location>
        <begin position="880"/>
        <end position="913"/>
    </location>
</feature>
<feature type="compositionally biased region" description="Basic and acidic residues" evidence="1">
    <location>
        <begin position="209"/>
        <end position="219"/>
    </location>
</feature>
<protein>
    <submittedName>
        <fullName evidence="2">Uncharacterized protein</fullName>
    </submittedName>
</protein>
<feature type="compositionally biased region" description="Polar residues" evidence="1">
    <location>
        <begin position="240"/>
        <end position="255"/>
    </location>
</feature>
<feature type="compositionally biased region" description="Basic and acidic residues" evidence="1">
    <location>
        <begin position="837"/>
        <end position="870"/>
    </location>
</feature>
<proteinExistence type="predicted"/>